<comment type="subcellular location">
    <subcellularLocation>
        <location evidence="1">Secreted</location>
    </subcellularLocation>
</comment>
<evidence type="ECO:0000313" key="6">
    <source>
        <dbReference type="Proteomes" id="UP001595530"/>
    </source>
</evidence>
<gene>
    <name evidence="5" type="ORF">ACFOFO_17815</name>
</gene>
<dbReference type="PANTHER" id="PTHR31279">
    <property type="entry name" value="PROTEIN EXORDIUM-LIKE 5"/>
    <property type="match status" value="1"/>
</dbReference>
<organism evidence="5 6">
    <name type="scientific">Undibacterium arcticum</name>
    <dbReference type="NCBI Taxonomy" id="1762892"/>
    <lineage>
        <taxon>Bacteria</taxon>
        <taxon>Pseudomonadati</taxon>
        <taxon>Pseudomonadota</taxon>
        <taxon>Betaproteobacteria</taxon>
        <taxon>Burkholderiales</taxon>
        <taxon>Oxalobacteraceae</taxon>
        <taxon>Undibacterium</taxon>
    </lineage>
</organism>
<evidence type="ECO:0000256" key="1">
    <source>
        <dbReference type="ARBA" id="ARBA00004613"/>
    </source>
</evidence>
<protein>
    <recommendedName>
        <fullName evidence="7">Phosphate-induced protein 1 conserved region-domain-containing protein</fullName>
    </recommendedName>
</protein>
<evidence type="ECO:0000256" key="4">
    <source>
        <dbReference type="SAM" id="Phobius"/>
    </source>
</evidence>
<dbReference type="Pfam" id="PF04674">
    <property type="entry name" value="Phi_1"/>
    <property type="match status" value="1"/>
</dbReference>
<keyword evidence="3" id="KW-0732">Signal</keyword>
<name>A0ABV7F6T1_9BURK</name>
<sequence>MMSSHNRFVRFRSILAARPPAIQLIPTLAPPPHLDPALVMLGIAIGDVSPGTFAPVDVAPTPEKVDHYQGWQSLNQPALNTSTGSLYSHKRREIMKLNRNLMLLAVSCAFASVASAGAVRESSDSMYKPTGKGWGELDLDTQSHPQKAATLKAQRRRSDLSYQGGPVMTAPKKVYYIWYGANWDTESKKVLNNLAQSIGGSPYFNINSTYHDKAGTPVQNVVTYAGEFIDNGSLGPQLSDANIQSIVSSAITSHALPSDADGVYMVLTDKYTTATSGFCTQYCGWHTHATIGGKDIKYAFIGNPETQCPAGCGVNNPTLNGTPGADAMASVLAHELEEAVTDPDLNAWYSLQSGMENADKCAWNFGTTSTSNGAAYNQTFGTMKYLIQQNWTLLPSQACAQHYP</sequence>
<evidence type="ECO:0000256" key="3">
    <source>
        <dbReference type="ARBA" id="ARBA00022729"/>
    </source>
</evidence>
<keyword evidence="4" id="KW-1133">Transmembrane helix</keyword>
<dbReference type="EMBL" id="JBHRTP010000055">
    <property type="protein sequence ID" value="MFC3109796.1"/>
    <property type="molecule type" value="Genomic_DNA"/>
</dbReference>
<keyword evidence="4" id="KW-0812">Transmembrane</keyword>
<keyword evidence="2" id="KW-0964">Secreted</keyword>
<feature type="transmembrane region" description="Helical" evidence="4">
    <location>
        <begin position="100"/>
        <end position="119"/>
    </location>
</feature>
<proteinExistence type="predicted"/>
<dbReference type="PANTHER" id="PTHR31279:SF58">
    <property type="entry name" value="PROTEIN EXORDIUM-LIKE 2"/>
    <property type="match status" value="1"/>
</dbReference>
<keyword evidence="4" id="KW-0472">Membrane</keyword>
<keyword evidence="6" id="KW-1185">Reference proteome</keyword>
<accession>A0ABV7F6T1</accession>
<evidence type="ECO:0008006" key="7">
    <source>
        <dbReference type="Google" id="ProtNLM"/>
    </source>
</evidence>
<dbReference type="InterPro" id="IPR006766">
    <property type="entry name" value="EXORDIUM-like"/>
</dbReference>
<dbReference type="Proteomes" id="UP001595530">
    <property type="component" value="Unassembled WGS sequence"/>
</dbReference>
<evidence type="ECO:0000313" key="5">
    <source>
        <dbReference type="EMBL" id="MFC3109796.1"/>
    </source>
</evidence>
<reference evidence="6" key="1">
    <citation type="journal article" date="2019" name="Int. J. Syst. Evol. Microbiol.">
        <title>The Global Catalogue of Microorganisms (GCM) 10K type strain sequencing project: providing services to taxonomists for standard genome sequencing and annotation.</title>
        <authorList>
            <consortium name="The Broad Institute Genomics Platform"/>
            <consortium name="The Broad Institute Genome Sequencing Center for Infectious Disease"/>
            <person name="Wu L."/>
            <person name="Ma J."/>
        </authorList>
    </citation>
    <scope>NUCLEOTIDE SEQUENCE [LARGE SCALE GENOMIC DNA]</scope>
    <source>
        <strain evidence="6">KCTC 42986</strain>
    </source>
</reference>
<comment type="caution">
    <text evidence="5">The sequence shown here is derived from an EMBL/GenBank/DDBJ whole genome shotgun (WGS) entry which is preliminary data.</text>
</comment>
<dbReference type="RefSeq" id="WP_390332236.1">
    <property type="nucleotide sequence ID" value="NZ_JBHRTP010000055.1"/>
</dbReference>
<evidence type="ECO:0000256" key="2">
    <source>
        <dbReference type="ARBA" id="ARBA00022525"/>
    </source>
</evidence>